<evidence type="ECO:0000256" key="4">
    <source>
        <dbReference type="SAM" id="MobiDB-lite"/>
    </source>
</evidence>
<evidence type="ECO:0008006" key="9">
    <source>
        <dbReference type="Google" id="ProtNLM"/>
    </source>
</evidence>
<feature type="compositionally biased region" description="Polar residues" evidence="4">
    <location>
        <begin position="1830"/>
        <end position="1842"/>
    </location>
</feature>
<feature type="region of interest" description="Disordered" evidence="4">
    <location>
        <begin position="1248"/>
        <end position="1288"/>
    </location>
</feature>
<dbReference type="SMART" id="SM00717">
    <property type="entry name" value="SANT"/>
    <property type="match status" value="1"/>
</dbReference>
<feature type="region of interest" description="Disordered" evidence="4">
    <location>
        <begin position="2973"/>
        <end position="3029"/>
    </location>
</feature>
<evidence type="ECO:0000256" key="2">
    <source>
        <dbReference type="ARBA" id="ARBA00023163"/>
    </source>
</evidence>
<feature type="compositionally biased region" description="Acidic residues" evidence="4">
    <location>
        <begin position="18"/>
        <end position="47"/>
    </location>
</feature>
<keyword evidence="1" id="KW-0805">Transcription regulation</keyword>
<feature type="compositionally biased region" description="Polar residues" evidence="4">
    <location>
        <begin position="1953"/>
        <end position="1962"/>
    </location>
</feature>
<sequence>MEHQELEPLATALLPVDIDAEDDDEEYKVESEIEADDTESDEGDELEVLPQEEDTLHLLDIADDLLGNLEEDVLSDSECVESDSEDDDEEECIGVPATNSSPQQQLPGEMDKHKAVRMPQQQRPTWEASVRCAHQAGSQEVGRDPAKCVATQQSTPLHLRCGAPLCSEGRQQQQWIPQKGAGCSSNWDAPGSGMPAIPVSHGRQDVQKAGNGSPPSLPTAAVAYCPVGIATPQAPELGTQKDPDGSPCRGDVQMQEQPVIGEASLLCGINGASPLGLRAQQQDKPHGQMHGQDRLQGQGEVVYPPSGGICRRTRTHVSLRDVALSELEQQLPEHIDIEEIELAEDDEEYGKFLQTLFDDTAALPEDSSDEDPDFAADLDLDLDEASKDDDDDDRGWLKLLKPVEREGCGNEAVGGEPTEDSPARRTRARSRRGNAKGGAAGASESGEAGGAVEMTAEQLSVLHAQVHCHTQLLIQTYLMFATDMDSEAQDLAMKAKAMLEQLAMCRDAQSTTRRLLGFASYTPEELLRTAAVQQPLYANTAPVASTGVATSCGANGERSAASGSTEGGCGGGAAAATASSCAGGLANEPRTADAWGRGRALTQQRGLQRMQGQLPVGMPLAAAAAAPVGPTTIHTQGQYEISQDEISMGGSEWDWDPIMSSAAAGMPAVKAAAAARSASLSAAISAFRPTWCPGPEGGVWSVLDVVPLRKFPEVQGVLQALPAMPYSTMKLQRDLQAITKSKRKKRRRRMDDPLLAAMEWSRPALQCLQSHLLTALAYHPSPPVPPSYWTFAEDDLMMYGMSRHGTNWRLIAKTLLVTRNASQIANRYKNLNARRRMPEEHADDGRVEELQTQALSAAAPGVAGGLAVRKPKSGPATRPKAPAPGACSGMGVGQATGASAVARANTLQTTAALPVATGLAGAGANTAAAATVAAAAALLTPPMPPELAAMVHSARIVGLPPAVAAAHIMQAQQQLRPHLQPPPQPAPPQVPLSVAVQLLQMAKAGGMTGPGAVAARLLAAQLQEPHTALAVISALQGATHQLMTQPSDPGRLLSAAATAASKVTVTGPAVGGKEGLGGLLNGTGAACQSGATGCAGCLDSAVDLGVPSILAQLLQARLATNNAAALATPFTQQASQVASKVILQTGASGASALPLPLPLAAAQQALLSLRQSTAPFPVCVNTVAANTQGQGPAVAAMGPAALAGPQTAAKKDQFNVAVGEVADNGSGVVIPVPQHPPTGPVVPLPEGAAEPINAPRPWQEHDHKKDDPMHWTPQSPSSPSCPGARGSGGRNCVAGVHDAVVAAVAAPPRGPCGTGLGVGMATAGTAAGPLWQQQPHCGWQEDPPCGVLARPVAVTDTLPTAEARRGTGADAVLHTGPTDPRLSHGKELPGHCPQQRAHLPPHSQNLNDLRHQQQQQPRHYHRAEVSPGEQLLQHAPHHNHEPHVHQHQPHHDLPSLSDNFTLGGISELLGHGALRSGAATPATVSPQGGLASICLSHGHTMSLLLGSGLGVSALLRSDVDGDSVTSIKSGAGGPLRTNEPLCDNDQDYHGPCGRQVPDTPCEPQTKEIGSPNADGTRAVEVVEVLRTPGRKHQPGETAPPLPPRLQTPQLFSPKSPTDAGRTAYLKGKESGLPPRIAALRGLDLTPSSDPKARRRSRIATGEHAAGRTMLHALAPSPFEGTAQNHREGRGKRNGATDASYCPRPPLFAEEPGADGQPFPGGCLRLLEGSVIAEDDDEGDAAAEGLARARKRLRLDVEDEVNGAGKVSGPLLLGPFEAGTTAAPIDMHGLGPLANSVAASPVERPSSKGGPAAAAAAAVLVSTDVARTISGTHSEPQLQSQHVADTGSSGDSKRRSGSMDRTSSGSCKRVRQGQVSGRLESDGADAAAGGMGPGRRGPFTEAVAAPDMDAGDVATYDVCGGRDIGRQQRPSPGPGHEPCRLAGQKRNRSGAGQKPTTLDSDSTARFVASGPHCEPLAVVDANANVRTTEVVVAGPPVSPSGSCVVAGVSAVPAKIPVKHLKSCTAATAAGSAETTSKAATDGISAKPPGGAPTVLVAKPPKAPTRRGAGWAQSLTRVSAIAGARPAPLTRQRRNSQLNGARSNSIVPASAPPPACISPENSRANHVAATAAISSSPRSLHMLFALGSVADSEVSSGGVSLHSLLCSADTLDIASLLPSMSTRSLAAAVTNVCSPTSRPGTVTGDPAAAPTAAERPPAPVTVSGHNPVDMKAPVLTVANTSADVGPTADVSLATAAAAAAAGIPIFMSPPRSQLMQLTPFAQSGCTLGSLDILPLFSNSTDLWNALQVGSALGTTSRGPEARVVAGSTAGDDGSDEGPNLLSGAPSNITPLDPWSRFMASCSPSAHIREESAPLPSAHDNSRSAFHTFLASIAGPGNTVADATFTMVVAAATTATEQAAIEESASEPEQCRVRNGTGTGNGGAAAGPRAAGAIVAAGKQASGDDAPAALLVTAAAVEDVGGGTSKSQELSRPQSASGLPPLEVATRTSGPGVAEARPTGALEAVSDAGVAPTHGGVGDQHPGMVEAVAGVRPLLGNDPAGIESPGPRQHHAPDTCAAADVPSKPAGGTAGSAYGGLLPPLPPAFPSHGLAPSPVAQPPPDSRPPAPETVRLFGRTVAKPLPIASPSMPAPLSLLRSPALAAAPLAAAAEGVVRPLHVSGSECAVAPLHVDRGEAIVPAAGPAVADDNSNSQSRTKAETGIVLPPPPPLPALVLQTPAHGSTGGGDSRLRGILSPVDVSRAPTSGLFDTPLIATIAAAAAPTPLQPPCAVAAAAAAAAAAAQQTPAAVAPAGAFAVPDTHATVAIAAPLSLTPLPLLNATASKTVGRRGTWEARRLHAPLGVVGPSISHWASNDHDPVHEPGAPGTDFERQACGGWRNAALPHWRGTRTAHMAGGAAGGPAVDTPGHVTCFSKVAQRGLAAVDPLALPSPSVVQPTPRGRHGDDGEEVVALRGGYSPCEEDEYGDREGAGDSQGSGAADADAAGEAGEDVYPCGSPAVTVDRDNDTDGGAEEEAVEEVLACADSPGWHASVAAAAYPIAAAVATNICAGGAVGIATDVVVGSAPVVVAAVPAQEPDQGTPAVVATVGVATAGPAWSKELDQLVMREIFRLGEGQSTWRSISDHLGASMYTVEAVEARGKLLMARMMQLM</sequence>
<feature type="compositionally biased region" description="Pro residues" evidence="4">
    <location>
        <begin position="2612"/>
        <end position="2624"/>
    </location>
</feature>
<feature type="region of interest" description="Disordered" evidence="4">
    <location>
        <begin position="1588"/>
        <end position="1619"/>
    </location>
</feature>
<feature type="compositionally biased region" description="Low complexity" evidence="4">
    <location>
        <begin position="2027"/>
        <end position="2039"/>
    </location>
</feature>
<keyword evidence="2" id="KW-0804">Transcription</keyword>
<dbReference type="Pfam" id="PF13921">
    <property type="entry name" value="Myb_DNA-bind_6"/>
    <property type="match status" value="1"/>
</dbReference>
<dbReference type="PANTHER" id="PTHR16088:SF3">
    <property type="entry name" value="GON-4-LIKE PROTEIN"/>
    <property type="match status" value="1"/>
</dbReference>
<feature type="domain" description="HTH myb-type" evidence="6">
    <location>
        <begin position="789"/>
        <end position="836"/>
    </location>
</feature>
<accession>A0ABQ5SMT9</accession>
<feature type="region of interest" description="Disordered" evidence="4">
    <location>
        <begin position="2027"/>
        <end position="2069"/>
    </location>
</feature>
<evidence type="ECO:0000259" key="6">
    <source>
        <dbReference type="PROSITE" id="PS51294"/>
    </source>
</evidence>
<protein>
    <recommendedName>
        <fullName evidence="9">Myb-like domain-containing protein</fullName>
    </recommendedName>
</protein>
<dbReference type="Proteomes" id="UP001165090">
    <property type="component" value="Unassembled WGS sequence"/>
</dbReference>
<dbReference type="EMBL" id="BSDZ01000094">
    <property type="protein sequence ID" value="GLI70446.1"/>
    <property type="molecule type" value="Genomic_DNA"/>
</dbReference>
<proteinExistence type="predicted"/>
<organism evidence="7 8">
    <name type="scientific">Volvox africanus</name>
    <dbReference type="NCBI Taxonomy" id="51714"/>
    <lineage>
        <taxon>Eukaryota</taxon>
        <taxon>Viridiplantae</taxon>
        <taxon>Chlorophyta</taxon>
        <taxon>core chlorophytes</taxon>
        <taxon>Chlorophyceae</taxon>
        <taxon>CS clade</taxon>
        <taxon>Chlamydomonadales</taxon>
        <taxon>Volvocaceae</taxon>
        <taxon>Volvox</taxon>
    </lineage>
</organism>
<feature type="region of interest" description="Disordered" evidence="4">
    <location>
        <begin position="866"/>
        <end position="887"/>
    </location>
</feature>
<feature type="region of interest" description="Disordered" evidence="4">
    <location>
        <begin position="1830"/>
        <end position="1907"/>
    </location>
</feature>
<feature type="domain" description="Myb-like" evidence="5">
    <location>
        <begin position="781"/>
        <end position="832"/>
    </location>
</feature>
<dbReference type="PROSITE" id="PS51294">
    <property type="entry name" value="HTH_MYB"/>
    <property type="match status" value="1"/>
</dbReference>
<evidence type="ECO:0000259" key="5">
    <source>
        <dbReference type="PROSITE" id="PS50090"/>
    </source>
</evidence>
<keyword evidence="8" id="KW-1185">Reference proteome</keyword>
<feature type="region of interest" description="Disordered" evidence="4">
    <location>
        <begin position="2418"/>
        <end position="2444"/>
    </location>
</feature>
<feature type="compositionally biased region" description="Polar residues" evidence="4">
    <location>
        <begin position="97"/>
        <end position="106"/>
    </location>
</feature>
<feature type="compositionally biased region" description="Polar residues" evidence="4">
    <location>
        <begin position="2482"/>
        <end position="2494"/>
    </location>
</feature>
<feature type="compositionally biased region" description="Low complexity" evidence="4">
    <location>
        <begin position="2987"/>
        <end position="3002"/>
    </location>
</feature>
<feature type="region of interest" description="Disordered" evidence="4">
    <location>
        <begin position="74"/>
        <end position="107"/>
    </location>
</feature>
<evidence type="ECO:0000313" key="7">
    <source>
        <dbReference type="EMBL" id="GLI70446.1"/>
    </source>
</evidence>
<feature type="compositionally biased region" description="Low complexity" evidence="4">
    <location>
        <begin position="2197"/>
        <end position="2213"/>
    </location>
</feature>
<feature type="compositionally biased region" description="Polar residues" evidence="4">
    <location>
        <begin position="2093"/>
        <end position="2102"/>
    </location>
</feature>
<dbReference type="InterPro" id="IPR001005">
    <property type="entry name" value="SANT/Myb"/>
</dbReference>
<feature type="region of interest" description="Disordered" evidence="4">
    <location>
        <begin position="2479"/>
        <end position="2512"/>
    </location>
</feature>
<gene>
    <name evidence="7" type="ORF">VaNZ11_015359</name>
</gene>
<evidence type="ECO:0000313" key="8">
    <source>
        <dbReference type="Proteomes" id="UP001165090"/>
    </source>
</evidence>
<comment type="caution">
    <text evidence="7">The sequence shown here is derived from an EMBL/GenBank/DDBJ whole genome shotgun (WGS) entry which is preliminary data.</text>
</comment>
<dbReference type="InterPro" id="IPR052435">
    <property type="entry name" value="YY1-Transcr_Regul"/>
</dbReference>
<dbReference type="PANTHER" id="PTHR16088">
    <property type="entry name" value="YY1 ASSOCIATED PROTEIN-RELATED"/>
    <property type="match status" value="1"/>
</dbReference>
<dbReference type="SUPFAM" id="SSF46689">
    <property type="entry name" value="Homeodomain-like"/>
    <property type="match status" value="1"/>
</dbReference>
<evidence type="ECO:0000256" key="1">
    <source>
        <dbReference type="ARBA" id="ARBA00023015"/>
    </source>
</evidence>
<feature type="region of interest" description="Disordered" evidence="4">
    <location>
        <begin position="1439"/>
        <end position="1458"/>
    </location>
</feature>
<dbReference type="InterPro" id="IPR017930">
    <property type="entry name" value="Myb_dom"/>
</dbReference>
<feature type="region of interest" description="Disordered" evidence="4">
    <location>
        <begin position="1366"/>
        <end position="1425"/>
    </location>
</feature>
<feature type="compositionally biased region" description="Basic residues" evidence="4">
    <location>
        <begin position="424"/>
        <end position="434"/>
    </location>
</feature>
<feature type="region of interest" description="Disordered" evidence="4">
    <location>
        <begin position="2552"/>
        <end position="2625"/>
    </location>
</feature>
<evidence type="ECO:0000256" key="3">
    <source>
        <dbReference type="ARBA" id="ARBA00023242"/>
    </source>
</evidence>
<feature type="compositionally biased region" description="Acidic residues" evidence="4">
    <location>
        <begin position="74"/>
        <end position="92"/>
    </location>
</feature>
<feature type="compositionally biased region" description="Basic and acidic residues" evidence="4">
    <location>
        <begin position="1258"/>
        <end position="1269"/>
    </location>
</feature>
<name>A0ABQ5SMT9_9CHLO</name>
<feature type="region of interest" description="Disordered" evidence="4">
    <location>
        <begin position="2310"/>
        <end position="2344"/>
    </location>
</feature>
<reference evidence="7 8" key="1">
    <citation type="journal article" date="2023" name="IScience">
        <title>Expanded male sex-determining region conserved during the evolution of homothallism in the green alga Volvox.</title>
        <authorList>
            <person name="Yamamoto K."/>
            <person name="Matsuzaki R."/>
            <person name="Mahakham W."/>
            <person name="Heman W."/>
            <person name="Sekimoto H."/>
            <person name="Kawachi M."/>
            <person name="Minakuchi Y."/>
            <person name="Toyoda A."/>
            <person name="Nozaki H."/>
        </authorList>
    </citation>
    <scope>NUCLEOTIDE SEQUENCE [LARGE SCALE GENOMIC DNA]</scope>
    <source>
        <strain evidence="7 8">NIES-4468</strain>
    </source>
</reference>
<feature type="region of interest" description="Disordered" evidence="4">
    <location>
        <begin position="1919"/>
        <end position="1962"/>
    </location>
</feature>
<dbReference type="PROSITE" id="PS50090">
    <property type="entry name" value="MYB_LIKE"/>
    <property type="match status" value="1"/>
</dbReference>
<feature type="compositionally biased region" description="Basic and acidic residues" evidence="4">
    <location>
        <begin position="1439"/>
        <end position="1453"/>
    </location>
</feature>
<dbReference type="Gene3D" id="1.10.10.60">
    <property type="entry name" value="Homeodomain-like"/>
    <property type="match status" value="1"/>
</dbReference>
<dbReference type="InterPro" id="IPR009057">
    <property type="entry name" value="Homeodomain-like_sf"/>
</dbReference>
<feature type="region of interest" description="Disordered" evidence="4">
    <location>
        <begin position="407"/>
        <end position="451"/>
    </location>
</feature>
<keyword evidence="3" id="KW-0539">Nucleus</keyword>
<feature type="region of interest" description="Disordered" evidence="4">
    <location>
        <begin position="2087"/>
        <end position="2119"/>
    </location>
</feature>
<feature type="region of interest" description="Disordered" evidence="4">
    <location>
        <begin position="2192"/>
        <end position="2224"/>
    </location>
</feature>
<feature type="region of interest" description="Disordered" evidence="4">
    <location>
        <begin position="1"/>
        <end position="47"/>
    </location>
</feature>